<accession>A0A8S3X4C5</accession>
<protein>
    <submittedName>
        <fullName evidence="1">(apollo) hypothetical protein</fullName>
    </submittedName>
</protein>
<reference evidence="1" key="1">
    <citation type="submission" date="2021-04" db="EMBL/GenBank/DDBJ databases">
        <authorList>
            <person name="Tunstrom K."/>
        </authorList>
    </citation>
    <scope>NUCLEOTIDE SEQUENCE</scope>
</reference>
<comment type="caution">
    <text evidence="1">The sequence shown here is derived from an EMBL/GenBank/DDBJ whole genome shotgun (WGS) entry which is preliminary data.</text>
</comment>
<sequence>MDRNTHKKIRWQFASRLRKFFKASVNSIRTEVSAKALASIKNTSKIPHVGANLITDIIDNDMWPLYKRMASDLLSAPYQFQHTDTANNLRHRSSG</sequence>
<keyword evidence="2" id="KW-1185">Reference proteome</keyword>
<organism evidence="1 2">
    <name type="scientific">Parnassius apollo</name>
    <name type="common">Apollo butterfly</name>
    <name type="synonym">Papilio apollo</name>
    <dbReference type="NCBI Taxonomy" id="110799"/>
    <lineage>
        <taxon>Eukaryota</taxon>
        <taxon>Metazoa</taxon>
        <taxon>Ecdysozoa</taxon>
        <taxon>Arthropoda</taxon>
        <taxon>Hexapoda</taxon>
        <taxon>Insecta</taxon>
        <taxon>Pterygota</taxon>
        <taxon>Neoptera</taxon>
        <taxon>Endopterygota</taxon>
        <taxon>Lepidoptera</taxon>
        <taxon>Glossata</taxon>
        <taxon>Ditrysia</taxon>
        <taxon>Papilionoidea</taxon>
        <taxon>Papilionidae</taxon>
        <taxon>Parnassiinae</taxon>
        <taxon>Parnassini</taxon>
        <taxon>Parnassius</taxon>
        <taxon>Parnassius</taxon>
    </lineage>
</organism>
<name>A0A8S3X4C5_PARAO</name>
<dbReference type="AlphaFoldDB" id="A0A8S3X4C5"/>
<dbReference type="Proteomes" id="UP000691718">
    <property type="component" value="Unassembled WGS sequence"/>
</dbReference>
<gene>
    <name evidence="1" type="ORF">PAPOLLO_LOCUS13633</name>
</gene>
<dbReference type="EMBL" id="CAJQZP010000945">
    <property type="protein sequence ID" value="CAG5000027.1"/>
    <property type="molecule type" value="Genomic_DNA"/>
</dbReference>
<proteinExistence type="predicted"/>
<evidence type="ECO:0000313" key="2">
    <source>
        <dbReference type="Proteomes" id="UP000691718"/>
    </source>
</evidence>
<evidence type="ECO:0000313" key="1">
    <source>
        <dbReference type="EMBL" id="CAG5000027.1"/>
    </source>
</evidence>